<protein>
    <submittedName>
        <fullName evidence="1">Uncharacterized protein</fullName>
    </submittedName>
</protein>
<accession>A0A1T5N5K9</accession>
<organism evidence="1 2">
    <name type="scientific">Chitinophaga ginsengisegetis</name>
    <dbReference type="NCBI Taxonomy" id="393003"/>
    <lineage>
        <taxon>Bacteria</taxon>
        <taxon>Pseudomonadati</taxon>
        <taxon>Bacteroidota</taxon>
        <taxon>Chitinophagia</taxon>
        <taxon>Chitinophagales</taxon>
        <taxon>Chitinophagaceae</taxon>
        <taxon>Chitinophaga</taxon>
    </lineage>
</organism>
<evidence type="ECO:0000313" key="1">
    <source>
        <dbReference type="EMBL" id="SKC95328.1"/>
    </source>
</evidence>
<evidence type="ECO:0000313" key="2">
    <source>
        <dbReference type="Proteomes" id="UP000190166"/>
    </source>
</evidence>
<dbReference type="Proteomes" id="UP000190166">
    <property type="component" value="Unassembled WGS sequence"/>
</dbReference>
<proteinExistence type="predicted"/>
<name>A0A1T5N5K9_9BACT</name>
<reference evidence="1 2" key="1">
    <citation type="submission" date="2017-02" db="EMBL/GenBank/DDBJ databases">
        <authorList>
            <person name="Peterson S.W."/>
        </authorList>
    </citation>
    <scope>NUCLEOTIDE SEQUENCE [LARGE SCALE GENOMIC DNA]</scope>
    <source>
        <strain evidence="1 2">DSM 18108</strain>
    </source>
</reference>
<dbReference type="EMBL" id="FUZZ01000001">
    <property type="protein sequence ID" value="SKC95328.1"/>
    <property type="molecule type" value="Genomic_DNA"/>
</dbReference>
<gene>
    <name evidence="1" type="ORF">SAMN05660461_0343</name>
</gene>
<dbReference type="AlphaFoldDB" id="A0A1T5N5K9"/>
<keyword evidence="2" id="KW-1185">Reference proteome</keyword>
<sequence length="47" mass="5455">MMIKMILQQYMISSYFSCLGFDVSAHENIYYLLLKIVSFRQSVNATG</sequence>